<feature type="transmembrane region" description="Helical" evidence="1">
    <location>
        <begin position="169"/>
        <end position="187"/>
    </location>
</feature>
<feature type="domain" description="CAAX prenyl protease 2/Lysostaphin resistance protein A-like" evidence="2">
    <location>
        <begin position="137"/>
        <end position="230"/>
    </location>
</feature>
<accession>A0ABS2KEM3</accession>
<keyword evidence="1" id="KW-0812">Transmembrane</keyword>
<gene>
    <name evidence="3" type="ORF">ISS99_08825</name>
</gene>
<keyword evidence="1" id="KW-1133">Transmembrane helix</keyword>
<dbReference type="InterPro" id="IPR003675">
    <property type="entry name" value="Rce1/LyrA-like_dom"/>
</dbReference>
<evidence type="ECO:0000256" key="1">
    <source>
        <dbReference type="SAM" id="Phobius"/>
    </source>
</evidence>
<proteinExistence type="predicted"/>
<feature type="transmembrane region" description="Helical" evidence="1">
    <location>
        <begin position="68"/>
        <end position="86"/>
    </location>
</feature>
<keyword evidence="3" id="KW-0378">Hydrolase</keyword>
<feature type="transmembrane region" description="Helical" evidence="1">
    <location>
        <begin position="270"/>
        <end position="288"/>
    </location>
</feature>
<keyword evidence="1" id="KW-0472">Membrane</keyword>
<feature type="transmembrane region" description="Helical" evidence="1">
    <location>
        <begin position="107"/>
        <end position="124"/>
    </location>
</feature>
<sequence length="316" mass="33678">MFVSGQKVAFSIPAGAKPWQRWLLYSSIARLLIFIALFIPGVIAITHAMHALGWTHTAGPLRAGLGQLFGRIVPALVAYLLLTYFVERRRPAELFSRNAPSRALTGLLVGTVLFSAVVGVMWLLGSYHVTSFNPGANWVTALLMVGFGAGIGEEIMFRGALFRILEEGFGSWAALFVSALFFGWAHISNPGATVWSSLAITIEAGLLFGLLYVVTRSLPLCMGVHAAWNFCQGTVYGIPVSGTSADGWLVSTRTGPDWLTGGAFGAEASVIALSLCTLVTLALLAVAFKRGCIVSPAWVRRRQSVAAMGGVSTAEL</sequence>
<dbReference type="EMBL" id="JADIKF010000038">
    <property type="protein sequence ID" value="MBM7129626.1"/>
    <property type="molecule type" value="Genomic_DNA"/>
</dbReference>
<keyword evidence="4" id="KW-1185">Reference proteome</keyword>
<evidence type="ECO:0000313" key="4">
    <source>
        <dbReference type="Proteomes" id="UP001430193"/>
    </source>
</evidence>
<evidence type="ECO:0000259" key="2">
    <source>
        <dbReference type="Pfam" id="PF02517"/>
    </source>
</evidence>
<dbReference type="PANTHER" id="PTHR39430:SF1">
    <property type="entry name" value="PROTEASE"/>
    <property type="match status" value="1"/>
</dbReference>
<organism evidence="3 4">
    <name type="scientific">Dyella mobilis</name>
    <dbReference type="NCBI Taxonomy" id="1849582"/>
    <lineage>
        <taxon>Bacteria</taxon>
        <taxon>Pseudomonadati</taxon>
        <taxon>Pseudomonadota</taxon>
        <taxon>Gammaproteobacteria</taxon>
        <taxon>Lysobacterales</taxon>
        <taxon>Rhodanobacteraceae</taxon>
        <taxon>Dyella</taxon>
    </lineage>
</organism>
<comment type="caution">
    <text evidence="3">The sequence shown here is derived from an EMBL/GenBank/DDBJ whole genome shotgun (WGS) entry which is preliminary data.</text>
</comment>
<dbReference type="GO" id="GO:0008237">
    <property type="term" value="F:metallopeptidase activity"/>
    <property type="evidence" value="ECO:0007669"/>
    <property type="project" value="UniProtKB-KW"/>
</dbReference>
<protein>
    <submittedName>
        <fullName evidence="3">CPBP family intramembrane metalloprotease</fullName>
    </submittedName>
</protein>
<reference evidence="3" key="1">
    <citation type="submission" date="2020-10" db="EMBL/GenBank/DDBJ databases">
        <title>Phylogeny of dyella-like bacteria.</title>
        <authorList>
            <person name="Fu J."/>
        </authorList>
    </citation>
    <scope>NUCLEOTIDE SEQUENCE</scope>
    <source>
        <strain evidence="3">DHON07</strain>
    </source>
</reference>
<feature type="transmembrane region" description="Helical" evidence="1">
    <location>
        <begin position="136"/>
        <end position="157"/>
    </location>
</feature>
<feature type="transmembrane region" description="Helical" evidence="1">
    <location>
        <begin position="28"/>
        <end position="48"/>
    </location>
</feature>
<keyword evidence="3" id="KW-0482">Metalloprotease</keyword>
<dbReference type="Pfam" id="PF02517">
    <property type="entry name" value="Rce1-like"/>
    <property type="match status" value="1"/>
</dbReference>
<dbReference type="Proteomes" id="UP001430193">
    <property type="component" value="Unassembled WGS sequence"/>
</dbReference>
<feature type="transmembrane region" description="Helical" evidence="1">
    <location>
        <begin position="226"/>
        <end position="250"/>
    </location>
</feature>
<dbReference type="PANTHER" id="PTHR39430">
    <property type="entry name" value="MEMBRANE-ASSOCIATED PROTEASE-RELATED"/>
    <property type="match status" value="1"/>
</dbReference>
<feature type="transmembrane region" description="Helical" evidence="1">
    <location>
        <begin position="193"/>
        <end position="214"/>
    </location>
</feature>
<dbReference type="RefSeq" id="WP_204631242.1">
    <property type="nucleotide sequence ID" value="NZ_BSOC01000003.1"/>
</dbReference>
<name>A0ABS2KEM3_9GAMM</name>
<evidence type="ECO:0000313" key="3">
    <source>
        <dbReference type="EMBL" id="MBM7129626.1"/>
    </source>
</evidence>
<keyword evidence="3" id="KW-0645">Protease</keyword>